<keyword evidence="3" id="KW-0238">DNA-binding</keyword>
<dbReference type="PANTHER" id="PTHR47425:SF2">
    <property type="entry name" value="FARB-RELATED"/>
    <property type="match status" value="1"/>
</dbReference>
<sequence length="625" mass="69462">MSSPTPTPGSSTLRLRAKRACDHCRARKTRCVVLTGATSCTACQSYQVYCGLDLEKHRRYQYRRVKRLARDVERQARLGFAGAKATGMAFKLEKAYEQRYTDHYGPGVSPSANHPRAPSVPSSPTIIALPSYIRQLPDPADASALDDLAAQGAFAVPPTDSQFALLKSFVQHVHSGLPLLNLGSLLDAIVLRDGQQVGLLLFQAVMFAGAVFVDDVHLHLMGYKSRRDALKELFTRARALYEYGCETEPVETLQALLLFTLYQEDHQCGPSFWMSTLWARTQATKLWHGAEVLESGRGLWKRLWWSIYTRDRVIALDTRHPVYIGDEEHNVPMLLLADFEACYATGKTYLELGLDLTLRDTATKTALALTFIYKAKLCQYIARILSTQYSVGVASTGAAMYTPRGTGLASSEFQDLQRELDGWQASLPQSHQFQFPIAVLPPRGEAQDIVHVQQSVVQMLFFTAVHLLHRPSLCLPLAVNYLDGIFRDLSAWKIECASQNIIAIAHSLHINNMTDCLPDTAVTSLLSAAISYTVKPAPRVSPAAYPGADYLQQARDCLERLKDRYEGARCAEAFLNYAAKLSERFESFSLPLSEMNEAEVASSHGSDGFQSCACHEDPTLPCIYY</sequence>
<dbReference type="CDD" id="cd12148">
    <property type="entry name" value="fungal_TF_MHR"/>
    <property type="match status" value="1"/>
</dbReference>
<keyword evidence="2" id="KW-0805">Transcription regulation</keyword>
<evidence type="ECO:0000256" key="2">
    <source>
        <dbReference type="ARBA" id="ARBA00023015"/>
    </source>
</evidence>
<keyword evidence="4" id="KW-0804">Transcription</keyword>
<evidence type="ECO:0000256" key="5">
    <source>
        <dbReference type="ARBA" id="ARBA00023242"/>
    </source>
</evidence>
<dbReference type="InterPro" id="IPR001138">
    <property type="entry name" value="Zn2Cys6_DnaBD"/>
</dbReference>
<dbReference type="EMBL" id="CDMC01000010">
    <property type="protein sequence ID" value="CEL08144.1"/>
    <property type="molecule type" value="Genomic_DNA"/>
</dbReference>
<dbReference type="GO" id="GO:0006351">
    <property type="term" value="P:DNA-templated transcription"/>
    <property type="evidence" value="ECO:0007669"/>
    <property type="project" value="InterPro"/>
</dbReference>
<dbReference type="InterPro" id="IPR036864">
    <property type="entry name" value="Zn2-C6_fun-type_DNA-bd_sf"/>
</dbReference>
<dbReference type="AlphaFoldDB" id="A0A0U5G8W1"/>
<dbReference type="GO" id="GO:0003677">
    <property type="term" value="F:DNA binding"/>
    <property type="evidence" value="ECO:0007669"/>
    <property type="project" value="UniProtKB-KW"/>
</dbReference>
<proteinExistence type="predicted"/>
<feature type="domain" description="Zn(2)-C6 fungal-type" evidence="6">
    <location>
        <begin position="20"/>
        <end position="50"/>
    </location>
</feature>
<dbReference type="SUPFAM" id="SSF57701">
    <property type="entry name" value="Zn2/Cys6 DNA-binding domain"/>
    <property type="match status" value="1"/>
</dbReference>
<dbReference type="GO" id="GO:0008270">
    <property type="term" value="F:zinc ion binding"/>
    <property type="evidence" value="ECO:0007669"/>
    <property type="project" value="InterPro"/>
</dbReference>
<dbReference type="InterPro" id="IPR007219">
    <property type="entry name" value="XnlR_reg_dom"/>
</dbReference>
<dbReference type="OMA" id="MITHIVR"/>
<dbReference type="PROSITE" id="PS00463">
    <property type="entry name" value="ZN2_CY6_FUNGAL_1"/>
    <property type="match status" value="1"/>
</dbReference>
<evidence type="ECO:0000259" key="6">
    <source>
        <dbReference type="PROSITE" id="PS00463"/>
    </source>
</evidence>
<name>A0A0U5G8W1_ASPCI</name>
<dbReference type="InterPro" id="IPR052761">
    <property type="entry name" value="Fungal_Detox/Toxin_TFs"/>
</dbReference>
<protein>
    <recommendedName>
        <fullName evidence="6">Zn(2)-C6 fungal-type domain-containing protein</fullName>
    </recommendedName>
</protein>
<evidence type="ECO:0000313" key="7">
    <source>
        <dbReference type="EMBL" id="CEL08144.1"/>
    </source>
</evidence>
<dbReference type="Proteomes" id="UP000054771">
    <property type="component" value="Unassembled WGS sequence"/>
</dbReference>
<dbReference type="Pfam" id="PF04082">
    <property type="entry name" value="Fungal_trans"/>
    <property type="match status" value="1"/>
</dbReference>
<evidence type="ECO:0000256" key="1">
    <source>
        <dbReference type="ARBA" id="ARBA00022723"/>
    </source>
</evidence>
<evidence type="ECO:0000313" key="8">
    <source>
        <dbReference type="Proteomes" id="UP000054771"/>
    </source>
</evidence>
<keyword evidence="1" id="KW-0479">Metal-binding</keyword>
<evidence type="ECO:0000256" key="3">
    <source>
        <dbReference type="ARBA" id="ARBA00023125"/>
    </source>
</evidence>
<dbReference type="STRING" id="454130.A0A0U5G8W1"/>
<reference evidence="8" key="1">
    <citation type="journal article" date="2016" name="Genome Announc.">
        <title>Draft genome sequences of fungus Aspergillus calidoustus.</title>
        <authorList>
            <person name="Horn F."/>
            <person name="Linde J."/>
            <person name="Mattern D.J."/>
            <person name="Walther G."/>
            <person name="Guthke R."/>
            <person name="Scherlach K."/>
            <person name="Martin K."/>
            <person name="Brakhage A.A."/>
            <person name="Petzke L."/>
            <person name="Valiante V."/>
        </authorList>
    </citation>
    <scope>NUCLEOTIDE SEQUENCE [LARGE SCALE GENOMIC DNA]</scope>
    <source>
        <strain evidence="8">SF006504</strain>
    </source>
</reference>
<dbReference type="Pfam" id="PF00172">
    <property type="entry name" value="Zn_clus"/>
    <property type="match status" value="1"/>
</dbReference>
<dbReference type="SMART" id="SM00066">
    <property type="entry name" value="GAL4"/>
    <property type="match status" value="1"/>
</dbReference>
<dbReference type="Gene3D" id="4.10.240.10">
    <property type="entry name" value="Zn(2)-C6 fungal-type DNA-binding domain"/>
    <property type="match status" value="1"/>
</dbReference>
<accession>A0A0U5G8W1</accession>
<dbReference type="PANTHER" id="PTHR47425">
    <property type="entry name" value="FARB-RELATED"/>
    <property type="match status" value="1"/>
</dbReference>
<dbReference type="CDD" id="cd00067">
    <property type="entry name" value="GAL4"/>
    <property type="match status" value="1"/>
</dbReference>
<keyword evidence="5" id="KW-0539">Nucleus</keyword>
<gene>
    <name evidence="7" type="ORF">ASPCAL11297</name>
</gene>
<keyword evidence="8" id="KW-1185">Reference proteome</keyword>
<organism evidence="7 8">
    <name type="scientific">Aspergillus calidoustus</name>
    <dbReference type="NCBI Taxonomy" id="454130"/>
    <lineage>
        <taxon>Eukaryota</taxon>
        <taxon>Fungi</taxon>
        <taxon>Dikarya</taxon>
        <taxon>Ascomycota</taxon>
        <taxon>Pezizomycotina</taxon>
        <taxon>Eurotiomycetes</taxon>
        <taxon>Eurotiomycetidae</taxon>
        <taxon>Eurotiales</taxon>
        <taxon>Aspergillaceae</taxon>
        <taxon>Aspergillus</taxon>
        <taxon>Aspergillus subgen. Nidulantes</taxon>
    </lineage>
</organism>
<dbReference type="GO" id="GO:0000981">
    <property type="term" value="F:DNA-binding transcription factor activity, RNA polymerase II-specific"/>
    <property type="evidence" value="ECO:0007669"/>
    <property type="project" value="InterPro"/>
</dbReference>
<dbReference type="OrthoDB" id="4451586at2759"/>
<evidence type="ECO:0000256" key="4">
    <source>
        <dbReference type="ARBA" id="ARBA00023163"/>
    </source>
</evidence>